<sequence>MSKVKKISKIIIQIVFLYGILLIGEGISAVLHLPIPGSIIGLVLLFLALKFNIIKLEWVDLGAGLLTGELALFFIPSAVGVIQYDQIFGVVGIKLVTVIILSTILVMICTGAVADYLHKKDVKE</sequence>
<feature type="transmembrane region" description="Helical" evidence="6">
    <location>
        <begin position="95"/>
        <end position="117"/>
    </location>
</feature>
<dbReference type="InterPro" id="IPR005538">
    <property type="entry name" value="LrgA/CidA"/>
</dbReference>
<organism evidence="7 8">
    <name type="scientific">Rummeliibacillus stabekisii</name>
    <dbReference type="NCBI Taxonomy" id="241244"/>
    <lineage>
        <taxon>Bacteria</taxon>
        <taxon>Bacillati</taxon>
        <taxon>Bacillota</taxon>
        <taxon>Bacilli</taxon>
        <taxon>Bacillales</taxon>
        <taxon>Caryophanaceae</taxon>
        <taxon>Rummeliibacillus</taxon>
    </lineage>
</organism>
<dbReference type="GO" id="GO:0016787">
    <property type="term" value="F:hydrolase activity"/>
    <property type="evidence" value="ECO:0007669"/>
    <property type="project" value="UniProtKB-KW"/>
</dbReference>
<proteinExistence type="predicted"/>
<dbReference type="PANTHER" id="PTHR33931:SF2">
    <property type="entry name" value="HOLIN-LIKE PROTEIN CIDA"/>
    <property type="match status" value="1"/>
</dbReference>
<keyword evidence="3 6" id="KW-0812">Transmembrane</keyword>
<evidence type="ECO:0000256" key="1">
    <source>
        <dbReference type="ARBA" id="ARBA00004651"/>
    </source>
</evidence>
<evidence type="ECO:0000313" key="8">
    <source>
        <dbReference type="Proteomes" id="UP000076021"/>
    </source>
</evidence>
<dbReference type="Proteomes" id="UP000076021">
    <property type="component" value="Chromosome"/>
</dbReference>
<gene>
    <name evidence="7" type="ORF">ATY39_07145</name>
</gene>
<dbReference type="NCBIfam" id="NF002460">
    <property type="entry name" value="PRK01658.1"/>
    <property type="match status" value="1"/>
</dbReference>
<evidence type="ECO:0000256" key="2">
    <source>
        <dbReference type="ARBA" id="ARBA00022475"/>
    </source>
</evidence>
<dbReference type="GO" id="GO:0005886">
    <property type="term" value="C:plasma membrane"/>
    <property type="evidence" value="ECO:0007669"/>
    <property type="project" value="UniProtKB-SubCell"/>
</dbReference>
<keyword evidence="2" id="KW-1003">Cell membrane</keyword>
<name>A0A143HH39_9BACL</name>
<evidence type="ECO:0000256" key="6">
    <source>
        <dbReference type="SAM" id="Phobius"/>
    </source>
</evidence>
<comment type="subcellular location">
    <subcellularLocation>
        <location evidence="1">Cell membrane</location>
        <topology evidence="1">Multi-pass membrane protein</topology>
    </subcellularLocation>
</comment>
<evidence type="ECO:0000256" key="4">
    <source>
        <dbReference type="ARBA" id="ARBA00022989"/>
    </source>
</evidence>
<feature type="transmembrane region" description="Helical" evidence="6">
    <location>
        <begin position="7"/>
        <end position="24"/>
    </location>
</feature>
<feature type="transmembrane region" description="Helical" evidence="6">
    <location>
        <begin position="61"/>
        <end position="83"/>
    </location>
</feature>
<dbReference type="AlphaFoldDB" id="A0A143HH39"/>
<dbReference type="STRING" id="241244.ATY39_07145"/>
<evidence type="ECO:0000256" key="5">
    <source>
        <dbReference type="ARBA" id="ARBA00023136"/>
    </source>
</evidence>
<accession>A0A143HH39</accession>
<protein>
    <submittedName>
        <fullName evidence="7">Murein hydrolase regulator LrgA</fullName>
    </submittedName>
</protein>
<dbReference type="Pfam" id="PF03788">
    <property type="entry name" value="LrgA"/>
    <property type="match status" value="1"/>
</dbReference>
<feature type="transmembrane region" description="Helical" evidence="6">
    <location>
        <begin position="30"/>
        <end position="49"/>
    </location>
</feature>
<reference evidence="8" key="2">
    <citation type="submission" date="2016-03" db="EMBL/GenBank/DDBJ databases">
        <authorList>
            <person name="Ploux O."/>
        </authorList>
    </citation>
    <scope>NUCLEOTIDE SEQUENCE [LARGE SCALE GENOMIC DNA]</scope>
    <source>
        <strain evidence="8">PP9</strain>
    </source>
</reference>
<keyword evidence="5 6" id="KW-0472">Membrane</keyword>
<keyword evidence="8" id="KW-1185">Reference proteome</keyword>
<reference evidence="7 8" key="1">
    <citation type="journal article" date="2016" name="Genome Announc.">
        <title>Whole-Genome Sequence of Rummeliibacillus stabekisii Strain PP9 Isolated from Antarctic Soil.</title>
        <authorList>
            <person name="da Mota F.F."/>
            <person name="Vollu R.E."/>
            <person name="Jurelevicius D."/>
            <person name="Seldin L."/>
        </authorList>
    </citation>
    <scope>NUCLEOTIDE SEQUENCE [LARGE SCALE GENOMIC DNA]</scope>
    <source>
        <strain evidence="7 8">PP9</strain>
    </source>
</reference>
<dbReference type="KEGG" id="rst:ATY39_07145"/>
<evidence type="ECO:0000313" key="7">
    <source>
        <dbReference type="EMBL" id="AMX01035.1"/>
    </source>
</evidence>
<dbReference type="EMBL" id="CP014806">
    <property type="protein sequence ID" value="AMX01035.1"/>
    <property type="molecule type" value="Genomic_DNA"/>
</dbReference>
<dbReference type="PANTHER" id="PTHR33931">
    <property type="entry name" value="HOLIN-LIKE PROTEIN CIDA-RELATED"/>
    <property type="match status" value="1"/>
</dbReference>
<keyword evidence="7" id="KW-0378">Hydrolase</keyword>
<keyword evidence="4 6" id="KW-1133">Transmembrane helix</keyword>
<evidence type="ECO:0000256" key="3">
    <source>
        <dbReference type="ARBA" id="ARBA00022692"/>
    </source>
</evidence>